<dbReference type="EMBL" id="VUOD01000001">
    <property type="protein sequence ID" value="KAA2286312.1"/>
    <property type="molecule type" value="Genomic_DNA"/>
</dbReference>
<organism evidence="2 3">
    <name type="scientific">Arenimonas fontis</name>
    <dbReference type="NCBI Taxonomy" id="2608255"/>
    <lineage>
        <taxon>Bacteria</taxon>
        <taxon>Pseudomonadati</taxon>
        <taxon>Pseudomonadota</taxon>
        <taxon>Gammaproteobacteria</taxon>
        <taxon>Lysobacterales</taxon>
        <taxon>Lysobacteraceae</taxon>
        <taxon>Arenimonas</taxon>
    </lineage>
</organism>
<accession>A0A5B2ZGZ7</accession>
<dbReference type="AlphaFoldDB" id="A0A5B2ZGZ7"/>
<reference evidence="2 3" key="2">
    <citation type="submission" date="2019-09" db="EMBL/GenBank/DDBJ databases">
        <authorList>
            <person name="Mazur A."/>
        </authorList>
    </citation>
    <scope>NUCLEOTIDE SEQUENCE [LARGE SCALE GENOMIC DNA]</scope>
    <source>
        <strain evidence="2 3">3729k</strain>
    </source>
</reference>
<keyword evidence="1" id="KW-0732">Signal</keyword>
<evidence type="ECO:0008006" key="4">
    <source>
        <dbReference type="Google" id="ProtNLM"/>
    </source>
</evidence>
<feature type="signal peptide" evidence="1">
    <location>
        <begin position="1"/>
        <end position="24"/>
    </location>
</feature>
<sequence length="206" mass="22943">MSMPHRKGAICRALPLPLAVLLLAACVASTSPGGKLQPAASTARVNELALQSGLDWARIRGHHRMETWTIDGPALNRLVIVTRIKPGEHVFLQRKERRSRPDGPWYRSRMRPDELRDLVVDGLREGGWADIETPGLRPASFGGVPGLRFELEMASSSGLRYGGMAAAAEFEGKLYLLLWMAPREHYHDRDAAAVAAMFDHLRFVRR</sequence>
<dbReference type="Proteomes" id="UP000322165">
    <property type="component" value="Unassembled WGS sequence"/>
</dbReference>
<evidence type="ECO:0000313" key="3">
    <source>
        <dbReference type="Proteomes" id="UP000322165"/>
    </source>
</evidence>
<evidence type="ECO:0000256" key="1">
    <source>
        <dbReference type="SAM" id="SignalP"/>
    </source>
</evidence>
<keyword evidence="3" id="KW-1185">Reference proteome</keyword>
<comment type="caution">
    <text evidence="2">The sequence shown here is derived from an EMBL/GenBank/DDBJ whole genome shotgun (WGS) entry which is preliminary data.</text>
</comment>
<feature type="chain" id="PRO_5023124865" description="Lipoprotein" evidence="1">
    <location>
        <begin position="25"/>
        <end position="206"/>
    </location>
</feature>
<gene>
    <name evidence="2" type="ORF">F0415_02100</name>
</gene>
<dbReference type="PROSITE" id="PS51257">
    <property type="entry name" value="PROKAR_LIPOPROTEIN"/>
    <property type="match status" value="1"/>
</dbReference>
<proteinExistence type="predicted"/>
<reference evidence="2 3" key="1">
    <citation type="submission" date="2019-09" db="EMBL/GenBank/DDBJ databases">
        <title>Arenimonas chukotkensis sp. nov., a bacterium isolated from Chukotka hot spring, Arctic region, Russia.</title>
        <authorList>
            <person name="Zayulina K.S."/>
            <person name="Prokofeva M.I."/>
            <person name="Elcheninov A.G."/>
            <person name="Novikov A."/>
            <person name="Kochetkova T.V."/>
            <person name="Kublanov I.V."/>
        </authorList>
    </citation>
    <scope>NUCLEOTIDE SEQUENCE [LARGE SCALE GENOMIC DNA]</scope>
    <source>
        <strain evidence="2 3">3729k</strain>
    </source>
</reference>
<dbReference type="RefSeq" id="WP_149859534.1">
    <property type="nucleotide sequence ID" value="NZ_VUOD01000001.1"/>
</dbReference>
<evidence type="ECO:0000313" key="2">
    <source>
        <dbReference type="EMBL" id="KAA2286312.1"/>
    </source>
</evidence>
<name>A0A5B2ZGZ7_9GAMM</name>
<protein>
    <recommendedName>
        <fullName evidence="4">Lipoprotein</fullName>
    </recommendedName>
</protein>